<dbReference type="InterPro" id="IPR013830">
    <property type="entry name" value="SGNH_hydro"/>
</dbReference>
<dbReference type="PANTHER" id="PTHR43784">
    <property type="entry name" value="GDSL-LIKE LIPASE/ACYLHYDROLASE, PUTATIVE (AFU_ORTHOLOGUE AFUA_2G00820)-RELATED"/>
    <property type="match status" value="1"/>
</dbReference>
<dbReference type="InterPro" id="IPR036514">
    <property type="entry name" value="SGNH_hydro_sf"/>
</dbReference>
<evidence type="ECO:0000313" key="2">
    <source>
        <dbReference type="EMBL" id="MFD1420930.1"/>
    </source>
</evidence>
<dbReference type="PANTHER" id="PTHR43784:SF2">
    <property type="entry name" value="GDSL-LIKE LIPASE_ACYLHYDROLASE, PUTATIVE (AFU_ORTHOLOGUE AFUA_2G00820)-RELATED"/>
    <property type="match status" value="1"/>
</dbReference>
<accession>A0ABW4C3R0</accession>
<proteinExistence type="predicted"/>
<organism evidence="2 3">
    <name type="scientific">Lactiplantibacillus songbeiensis</name>
    <dbReference type="NCBI Taxonomy" id="2559920"/>
    <lineage>
        <taxon>Bacteria</taxon>
        <taxon>Bacillati</taxon>
        <taxon>Bacillota</taxon>
        <taxon>Bacilli</taxon>
        <taxon>Lactobacillales</taxon>
        <taxon>Lactobacillaceae</taxon>
        <taxon>Lactiplantibacillus</taxon>
    </lineage>
</organism>
<keyword evidence="3" id="KW-1185">Reference proteome</keyword>
<dbReference type="Gene3D" id="3.40.50.1110">
    <property type="entry name" value="SGNH hydrolase"/>
    <property type="match status" value="1"/>
</dbReference>
<dbReference type="Pfam" id="PF13472">
    <property type="entry name" value="Lipase_GDSL_2"/>
    <property type="match status" value="1"/>
</dbReference>
<name>A0ABW4C3R0_9LACO</name>
<feature type="domain" description="SGNH hydrolase-type esterase" evidence="1">
    <location>
        <begin position="150"/>
        <end position="340"/>
    </location>
</feature>
<evidence type="ECO:0000313" key="3">
    <source>
        <dbReference type="Proteomes" id="UP001597188"/>
    </source>
</evidence>
<reference evidence="3" key="1">
    <citation type="journal article" date="2019" name="Int. J. Syst. Evol. Microbiol.">
        <title>The Global Catalogue of Microorganisms (GCM) 10K type strain sequencing project: providing services to taxonomists for standard genome sequencing and annotation.</title>
        <authorList>
            <consortium name="The Broad Institute Genomics Platform"/>
            <consortium name="The Broad Institute Genome Sequencing Center for Infectious Disease"/>
            <person name="Wu L."/>
            <person name="Ma J."/>
        </authorList>
    </citation>
    <scope>NUCLEOTIDE SEQUENCE [LARGE SCALE GENOMIC DNA]</scope>
    <source>
        <strain evidence="3">CCM 8931</strain>
    </source>
</reference>
<dbReference type="RefSeq" id="WP_379893178.1">
    <property type="nucleotide sequence ID" value="NZ_JBHTOJ010000017.1"/>
</dbReference>
<comment type="caution">
    <text evidence="2">The sequence shown here is derived from an EMBL/GenBank/DDBJ whole genome shotgun (WGS) entry which is preliminary data.</text>
</comment>
<evidence type="ECO:0000259" key="1">
    <source>
        <dbReference type="Pfam" id="PF13472"/>
    </source>
</evidence>
<sequence length="360" mass="39519">MTVTTAWRQMVANFPNLSLQNMTGSQTIQVWQSLSAPRIRLELANDFGKRSLPITSIQVGSDTLIPATWHSQMSFLVPAHQRCWTDWLDYPVTAGEWLTITIRSPEKQPVTLTQTLDQTLFKGSKPTQQYFWGVDAIQVERTTPTKTIMCFGDSLTNQGYYAGSLMQALALAQPDQWGLINGGISGNRLLRTGHSTSEWVASFGPAGIERLPQLLAQQPVDVLVAMAGLNDLLQPGVGTPLDELPTAADLIAGLQHIQRLAAQKAITLTLLTITPFKGAVVDHLPAWSPAKEQIRQAVNTYLRTQPVTIDLASYVADSMDNCRLAAQFDCGDATHFSAAGGHQLGQWLWQQLQQKLSLTS</sequence>
<dbReference type="SUPFAM" id="SSF52266">
    <property type="entry name" value="SGNH hydrolase"/>
    <property type="match status" value="1"/>
</dbReference>
<dbReference type="Proteomes" id="UP001597188">
    <property type="component" value="Unassembled WGS sequence"/>
</dbReference>
<gene>
    <name evidence="2" type="ORF">ACFQ5L_08175</name>
</gene>
<dbReference type="EMBL" id="JBHTOJ010000017">
    <property type="protein sequence ID" value="MFD1420930.1"/>
    <property type="molecule type" value="Genomic_DNA"/>
</dbReference>
<protein>
    <submittedName>
        <fullName evidence="2">GDSL-type esterase/lipase family protein</fullName>
    </submittedName>
</protein>
<dbReference type="InterPro" id="IPR053140">
    <property type="entry name" value="GDSL_Rv0518-like"/>
</dbReference>